<accession>A0A7E4UVL6</accession>
<proteinExistence type="predicted"/>
<keyword evidence="2" id="KW-1185">Reference proteome</keyword>
<evidence type="ECO:0000256" key="1">
    <source>
        <dbReference type="SAM" id="MobiDB-lite"/>
    </source>
</evidence>
<protein>
    <submittedName>
        <fullName evidence="3">UDENN domain-containing protein</fullName>
    </submittedName>
</protein>
<feature type="region of interest" description="Disordered" evidence="1">
    <location>
        <begin position="67"/>
        <end position="107"/>
    </location>
</feature>
<name>A0A7E4UVL6_PANRE</name>
<reference evidence="2" key="1">
    <citation type="journal article" date="2013" name="Genetics">
        <title>The draft genome and transcriptome of Panagrellus redivivus are shaped by the harsh demands of a free-living lifestyle.</title>
        <authorList>
            <person name="Srinivasan J."/>
            <person name="Dillman A.R."/>
            <person name="Macchietto M.G."/>
            <person name="Heikkinen L."/>
            <person name="Lakso M."/>
            <person name="Fracchia K.M."/>
            <person name="Antoshechkin I."/>
            <person name="Mortazavi A."/>
            <person name="Wong G."/>
            <person name="Sternberg P.W."/>
        </authorList>
    </citation>
    <scope>NUCLEOTIDE SEQUENCE [LARGE SCALE GENOMIC DNA]</scope>
    <source>
        <strain evidence="2">MT8872</strain>
    </source>
</reference>
<organism evidence="2 3">
    <name type="scientific">Panagrellus redivivus</name>
    <name type="common">Microworm</name>
    <dbReference type="NCBI Taxonomy" id="6233"/>
    <lineage>
        <taxon>Eukaryota</taxon>
        <taxon>Metazoa</taxon>
        <taxon>Ecdysozoa</taxon>
        <taxon>Nematoda</taxon>
        <taxon>Chromadorea</taxon>
        <taxon>Rhabditida</taxon>
        <taxon>Tylenchina</taxon>
        <taxon>Panagrolaimomorpha</taxon>
        <taxon>Panagrolaimoidea</taxon>
        <taxon>Panagrolaimidae</taxon>
        <taxon>Panagrellus</taxon>
    </lineage>
</organism>
<feature type="compositionally biased region" description="Basic and acidic residues" evidence="1">
    <location>
        <begin position="72"/>
        <end position="86"/>
    </location>
</feature>
<dbReference type="Proteomes" id="UP000492821">
    <property type="component" value="Unassembled WGS sequence"/>
</dbReference>
<sequence>MVYIDFCRRATMYLKIGPCPSKSWTMKPFPALVHLSADGDELGYVFCHGYTRRVRRKLQKVRIRRAPTKVTVDQDKSRSKSPRDGFIDSLMPSGNPTRLNPVPDSMSSNMSATCGPRHFCPSFNLICEASTFFSPLFLIPLIYD</sequence>
<dbReference type="WBParaSite" id="Pan_g13370.t1">
    <property type="protein sequence ID" value="Pan_g13370.t1"/>
    <property type="gene ID" value="Pan_g13370"/>
</dbReference>
<reference evidence="3" key="2">
    <citation type="submission" date="2020-10" db="UniProtKB">
        <authorList>
            <consortium name="WormBaseParasite"/>
        </authorList>
    </citation>
    <scope>IDENTIFICATION</scope>
</reference>
<evidence type="ECO:0000313" key="2">
    <source>
        <dbReference type="Proteomes" id="UP000492821"/>
    </source>
</evidence>
<dbReference type="AlphaFoldDB" id="A0A7E4UVL6"/>
<evidence type="ECO:0000313" key="3">
    <source>
        <dbReference type="WBParaSite" id="Pan_g13370.t1"/>
    </source>
</evidence>